<evidence type="ECO:0000256" key="7">
    <source>
        <dbReference type="ARBA" id="ARBA00023136"/>
    </source>
</evidence>
<comment type="caution">
    <text evidence="9">The sequence shown here is derived from an EMBL/GenBank/DDBJ whole genome shotgun (WGS) entry which is preliminary data.</text>
</comment>
<dbReference type="Pfam" id="PF21760">
    <property type="entry name" value="SecD_1st"/>
    <property type="match status" value="1"/>
</dbReference>
<dbReference type="GO" id="GO:0015031">
    <property type="term" value="P:protein transport"/>
    <property type="evidence" value="ECO:0007669"/>
    <property type="project" value="UniProtKB-KW"/>
</dbReference>
<sequence>MKKSKAIIILLCALLVLLGVGYVDLYGVDAEGTASASDISLGLDLAGGVSITYQVVGDEEPDATDMADTIAKLQKRVENYSKEAIVYQEGTDRINIEIPGVTDANKILEELGRPGSLYFIAETDKDGNANYSMQAVTDAQGNVSYAYALNKTIDELKADGSIMLRVQMS</sequence>
<dbReference type="Gene3D" id="3.30.70.3220">
    <property type="match status" value="1"/>
</dbReference>
<evidence type="ECO:0000313" key="9">
    <source>
        <dbReference type="EMBL" id="EKC58500.1"/>
    </source>
</evidence>
<evidence type="ECO:0000256" key="6">
    <source>
        <dbReference type="ARBA" id="ARBA00023010"/>
    </source>
</evidence>
<keyword evidence="6" id="KW-0811">Translocation</keyword>
<proteinExistence type="predicted"/>
<dbReference type="PANTHER" id="PTHR30081">
    <property type="entry name" value="PROTEIN-EXPORT MEMBRANE PROTEIN SEC"/>
    <property type="match status" value="1"/>
</dbReference>
<keyword evidence="7" id="KW-0472">Membrane</keyword>
<dbReference type="InterPro" id="IPR048631">
    <property type="entry name" value="SecD_1st"/>
</dbReference>
<gene>
    <name evidence="9" type="ORF">LEA_13836</name>
</gene>
<keyword evidence="1" id="KW-0813">Transport</keyword>
<keyword evidence="3" id="KW-0812">Transmembrane</keyword>
<protein>
    <submittedName>
        <fullName evidence="9">Protein translocase subunit secF/protein translocase subunit secD</fullName>
    </submittedName>
</protein>
<dbReference type="InterPro" id="IPR022813">
    <property type="entry name" value="SecD/SecF_arch_bac"/>
</dbReference>
<dbReference type="PANTHER" id="PTHR30081:SF8">
    <property type="entry name" value="PROTEIN TRANSLOCASE SUBUNIT SECF"/>
    <property type="match status" value="1"/>
</dbReference>
<keyword evidence="4" id="KW-0653">Protein transport</keyword>
<organism evidence="9">
    <name type="scientific">human gut metagenome</name>
    <dbReference type="NCBI Taxonomy" id="408170"/>
    <lineage>
        <taxon>unclassified sequences</taxon>
        <taxon>metagenomes</taxon>
        <taxon>organismal metagenomes</taxon>
    </lineage>
</organism>
<dbReference type="GO" id="GO:0005886">
    <property type="term" value="C:plasma membrane"/>
    <property type="evidence" value="ECO:0007669"/>
    <property type="project" value="TreeGrafter"/>
</dbReference>
<dbReference type="EMBL" id="AJWY01009393">
    <property type="protein sequence ID" value="EKC58500.1"/>
    <property type="molecule type" value="Genomic_DNA"/>
</dbReference>
<feature type="non-terminal residue" evidence="9">
    <location>
        <position position="169"/>
    </location>
</feature>
<evidence type="ECO:0000256" key="1">
    <source>
        <dbReference type="ARBA" id="ARBA00022448"/>
    </source>
</evidence>
<accession>K1SXH7</accession>
<evidence type="ECO:0000256" key="5">
    <source>
        <dbReference type="ARBA" id="ARBA00022989"/>
    </source>
</evidence>
<reference evidence="9" key="1">
    <citation type="journal article" date="2013" name="Environ. Microbiol.">
        <title>Microbiota from the distal guts of lean and obese adolescents exhibit partial functional redundancy besides clear differences in community structure.</title>
        <authorList>
            <person name="Ferrer M."/>
            <person name="Ruiz A."/>
            <person name="Lanza F."/>
            <person name="Haange S.B."/>
            <person name="Oberbach A."/>
            <person name="Till H."/>
            <person name="Bargiela R."/>
            <person name="Campoy C."/>
            <person name="Segura M.T."/>
            <person name="Richter M."/>
            <person name="von Bergen M."/>
            <person name="Seifert J."/>
            <person name="Suarez A."/>
        </authorList>
    </citation>
    <scope>NUCLEOTIDE SEQUENCE</scope>
</reference>
<name>K1SXH7_9ZZZZ</name>
<evidence type="ECO:0000256" key="4">
    <source>
        <dbReference type="ARBA" id="ARBA00022927"/>
    </source>
</evidence>
<evidence type="ECO:0000256" key="3">
    <source>
        <dbReference type="ARBA" id="ARBA00022692"/>
    </source>
</evidence>
<feature type="domain" description="Protein translocase subunit SecDF P1" evidence="8">
    <location>
        <begin position="67"/>
        <end position="121"/>
    </location>
</feature>
<keyword evidence="5" id="KW-1133">Transmembrane helix</keyword>
<evidence type="ECO:0000256" key="2">
    <source>
        <dbReference type="ARBA" id="ARBA00022475"/>
    </source>
</evidence>
<keyword evidence="2" id="KW-1003">Cell membrane</keyword>
<dbReference type="AlphaFoldDB" id="K1SXH7"/>
<evidence type="ECO:0000259" key="8">
    <source>
        <dbReference type="Pfam" id="PF21760"/>
    </source>
</evidence>